<feature type="compositionally biased region" description="Basic and acidic residues" evidence="1">
    <location>
        <begin position="54"/>
        <end position="76"/>
    </location>
</feature>
<dbReference type="RefSeq" id="WP_119297423.1">
    <property type="nucleotide sequence ID" value="NZ_BHGK01000001.1"/>
</dbReference>
<organism evidence="2 3">
    <name type="scientific">Mediterraneibacter butyricigenes</name>
    <dbReference type="NCBI Taxonomy" id="2316025"/>
    <lineage>
        <taxon>Bacteria</taxon>
        <taxon>Bacillati</taxon>
        <taxon>Bacillota</taxon>
        <taxon>Clostridia</taxon>
        <taxon>Lachnospirales</taxon>
        <taxon>Lachnospiraceae</taxon>
        <taxon>Mediterraneibacter</taxon>
    </lineage>
</organism>
<reference evidence="3" key="1">
    <citation type="submission" date="2018-09" db="EMBL/GenBank/DDBJ databases">
        <title>Draft Genome Sequence of Mediterraneibacter sp. KCTC 15684.</title>
        <authorList>
            <person name="Kim J.S."/>
            <person name="Han K.I."/>
            <person name="Suh M.K."/>
            <person name="Lee K.C."/>
            <person name="Eom M.K."/>
            <person name="Lee J.H."/>
            <person name="Park S.H."/>
            <person name="Kang S.W."/>
            <person name="Park J.E."/>
            <person name="Oh B.S."/>
            <person name="Yu S.Y."/>
            <person name="Choi S.H."/>
            <person name="Lee D.H."/>
            <person name="Yoon H."/>
            <person name="Kim B."/>
            <person name="Yang S.J."/>
            <person name="Lee J.S."/>
        </authorList>
    </citation>
    <scope>NUCLEOTIDE SEQUENCE [LARGE SCALE GENOMIC DNA]</scope>
    <source>
        <strain evidence="3">KCTC 15684</strain>
    </source>
</reference>
<accession>A0A391PHI3</accession>
<dbReference type="EMBL" id="BHGK01000001">
    <property type="protein sequence ID" value="GCA66012.1"/>
    <property type="molecule type" value="Genomic_DNA"/>
</dbReference>
<dbReference type="AlphaFoldDB" id="A0A391PHI3"/>
<evidence type="ECO:0000313" key="2">
    <source>
        <dbReference type="EMBL" id="GCA66012.1"/>
    </source>
</evidence>
<gene>
    <name evidence="2" type="ORF">KGMB01110_04480</name>
</gene>
<evidence type="ECO:0000313" key="3">
    <source>
        <dbReference type="Proteomes" id="UP000265643"/>
    </source>
</evidence>
<protein>
    <submittedName>
        <fullName evidence="2">Uncharacterized protein</fullName>
    </submittedName>
</protein>
<name>A0A391PHI3_9FIRM</name>
<feature type="region of interest" description="Disordered" evidence="1">
    <location>
        <begin position="38"/>
        <end position="76"/>
    </location>
</feature>
<sequence>MYQVMEYFTDLHDADHEYHPGDIFPREGISVSEERLRELSGSDNKRGMPLIAKIQDETEQSERAEPNTDPAKATEA</sequence>
<keyword evidence="3" id="KW-1185">Reference proteome</keyword>
<dbReference type="Proteomes" id="UP000265643">
    <property type="component" value="Unassembled WGS sequence"/>
</dbReference>
<proteinExistence type="predicted"/>
<comment type="caution">
    <text evidence="2">The sequence shown here is derived from an EMBL/GenBank/DDBJ whole genome shotgun (WGS) entry which is preliminary data.</text>
</comment>
<evidence type="ECO:0000256" key="1">
    <source>
        <dbReference type="SAM" id="MobiDB-lite"/>
    </source>
</evidence>